<comment type="caution">
    <text evidence="7">The sequence shown here is derived from an EMBL/GenBank/DDBJ whole genome shotgun (WGS) entry which is preliminary data.</text>
</comment>
<comment type="subcellular location">
    <subcellularLocation>
        <location evidence="1">Cell outer membrane</location>
    </subcellularLocation>
</comment>
<evidence type="ECO:0000256" key="1">
    <source>
        <dbReference type="ARBA" id="ARBA00004442"/>
    </source>
</evidence>
<dbReference type="GO" id="GO:0009279">
    <property type="term" value="C:cell outer membrane"/>
    <property type="evidence" value="ECO:0007669"/>
    <property type="project" value="UniProtKB-SubCell"/>
</dbReference>
<dbReference type="RefSeq" id="WP_036052016.1">
    <property type="nucleotide sequence ID" value="NZ_CADESY010000004.1"/>
</dbReference>
<reference evidence="7 8" key="1">
    <citation type="submission" date="2014-04" db="EMBL/GenBank/DDBJ databases">
        <authorList>
            <person name="Bishop-Lilly K.A."/>
            <person name="Broomall S.M."/>
            <person name="Chain P.S."/>
            <person name="Chertkov O."/>
            <person name="Coyne S.R."/>
            <person name="Daligault H.E."/>
            <person name="Davenport K.W."/>
            <person name="Erkkila T."/>
            <person name="Frey K.G."/>
            <person name="Gibbons H.S."/>
            <person name="Gu W."/>
            <person name="Jaissle J."/>
            <person name="Johnson S.L."/>
            <person name="Koroleva G.I."/>
            <person name="Ladner J.T."/>
            <person name="Lo C.-C."/>
            <person name="Minogue T.D."/>
            <person name="Munk C."/>
            <person name="Palacios G.F."/>
            <person name="Redden C.L."/>
            <person name="Rosenzweig C.N."/>
            <person name="Scholz M.B."/>
            <person name="Teshima H."/>
            <person name="Xu Y."/>
        </authorList>
    </citation>
    <scope>NUCLEOTIDE SEQUENCE [LARGE SCALE GENOMIC DNA]</scope>
    <source>
        <strain evidence="8">gladioli</strain>
    </source>
</reference>
<comment type="similarity">
    <text evidence="2">Belongs to the MipA/OmpV family.</text>
</comment>
<dbReference type="Proteomes" id="UP000029590">
    <property type="component" value="Unassembled WGS sequence"/>
</dbReference>
<evidence type="ECO:0000256" key="5">
    <source>
        <dbReference type="ARBA" id="ARBA00023237"/>
    </source>
</evidence>
<evidence type="ECO:0000256" key="4">
    <source>
        <dbReference type="ARBA" id="ARBA00023136"/>
    </source>
</evidence>
<dbReference type="InterPro" id="IPR010583">
    <property type="entry name" value="MipA"/>
</dbReference>
<dbReference type="Pfam" id="PF06629">
    <property type="entry name" value="MipA"/>
    <property type="match status" value="1"/>
</dbReference>
<accession>A0AAW3ENW5</accession>
<name>A0AAW3ENW5_BURGA</name>
<dbReference type="PANTHER" id="PTHR38776">
    <property type="entry name" value="MLTA-INTERACTING PROTEIN-RELATED"/>
    <property type="match status" value="1"/>
</dbReference>
<protein>
    <submittedName>
        <fullName evidence="7">MltA-interacting MipA family protein</fullName>
    </submittedName>
</protein>
<feature type="signal peptide" evidence="6">
    <location>
        <begin position="1"/>
        <end position="43"/>
    </location>
</feature>
<dbReference type="KEGG" id="bgo:BM43_2706"/>
<dbReference type="PANTHER" id="PTHR38776:SF1">
    <property type="entry name" value="MLTA-INTERACTING PROTEIN-RELATED"/>
    <property type="match status" value="1"/>
</dbReference>
<evidence type="ECO:0000313" key="8">
    <source>
        <dbReference type="Proteomes" id="UP000029590"/>
    </source>
</evidence>
<gene>
    <name evidence="7" type="ORF">DM48_6191</name>
</gene>
<keyword evidence="5" id="KW-0998">Cell outer membrane</keyword>
<feature type="chain" id="PRO_5043968857" evidence="6">
    <location>
        <begin position="44"/>
        <end position="301"/>
    </location>
</feature>
<keyword evidence="4" id="KW-0472">Membrane</keyword>
<dbReference type="AlphaFoldDB" id="A0AAW3ENW5"/>
<evidence type="ECO:0000256" key="3">
    <source>
        <dbReference type="ARBA" id="ARBA00022729"/>
    </source>
</evidence>
<proteinExistence type="inferred from homology"/>
<keyword evidence="3 6" id="KW-0732">Signal</keyword>
<sequence length="301" mass="33211">MIRCRAVSVPPRRARPMPRRAIVPSRLTLLALCCAASVTTARAQTPGPLSEWQYSAGVPLEKLFNPNPKENWQTSIGIASTFRPRYDGSDQYRAMAGPSIDIRYRDLFFLSTGEGLGVNFLRGQNWRATLSVGYDLGRRSADDLGHLHGLDNINPAAKIKLSADYVLSKRFPLVLRGDVQRSIGGANGWVADFAAYMPLPGSSEHFFWFAGPNVTFADSRYMNSWFGVNPAASARSGIPEYSAKAGLRSYGGGITMVWYFRKHWFMTADGAIQQLVGSARHSPITQSSANATFDLSINYQF</sequence>
<organism evidence="7 8">
    <name type="scientific">Burkholderia gladioli</name>
    <name type="common">Pseudomonas marginata</name>
    <name type="synonym">Phytomonas marginata</name>
    <dbReference type="NCBI Taxonomy" id="28095"/>
    <lineage>
        <taxon>Bacteria</taxon>
        <taxon>Pseudomonadati</taxon>
        <taxon>Pseudomonadota</taxon>
        <taxon>Betaproteobacteria</taxon>
        <taxon>Burkholderiales</taxon>
        <taxon>Burkholderiaceae</taxon>
        <taxon>Burkholderia</taxon>
    </lineage>
</organism>
<evidence type="ECO:0000313" key="7">
    <source>
        <dbReference type="EMBL" id="KGC09518.1"/>
    </source>
</evidence>
<dbReference type="EMBL" id="JPGG01000018">
    <property type="protein sequence ID" value="KGC09518.1"/>
    <property type="molecule type" value="Genomic_DNA"/>
</dbReference>
<evidence type="ECO:0000256" key="6">
    <source>
        <dbReference type="SAM" id="SignalP"/>
    </source>
</evidence>
<evidence type="ECO:0000256" key="2">
    <source>
        <dbReference type="ARBA" id="ARBA00005722"/>
    </source>
</evidence>